<dbReference type="Proteomes" id="UP001140094">
    <property type="component" value="Unassembled WGS sequence"/>
</dbReference>
<accession>A0A9W8LQC2</accession>
<feature type="compositionally biased region" description="Polar residues" evidence="1">
    <location>
        <begin position="115"/>
        <end position="127"/>
    </location>
</feature>
<name>A0A9W8LQC2_9FUNG</name>
<comment type="caution">
    <text evidence="2">The sequence shown here is derived from an EMBL/GenBank/DDBJ whole genome shotgun (WGS) entry which is preliminary data.</text>
</comment>
<dbReference type="EMBL" id="JANBUO010003461">
    <property type="protein sequence ID" value="KAJ2790766.1"/>
    <property type="molecule type" value="Genomic_DNA"/>
</dbReference>
<proteinExistence type="predicted"/>
<reference evidence="2" key="1">
    <citation type="submission" date="2022-07" db="EMBL/GenBank/DDBJ databases">
        <title>Phylogenomic reconstructions and comparative analyses of Kickxellomycotina fungi.</title>
        <authorList>
            <person name="Reynolds N.K."/>
            <person name="Stajich J.E."/>
            <person name="Barry K."/>
            <person name="Grigoriev I.V."/>
            <person name="Crous P."/>
            <person name="Smith M.E."/>
        </authorList>
    </citation>
    <scope>NUCLEOTIDE SEQUENCE</scope>
    <source>
        <strain evidence="2">NRRL 1565</strain>
    </source>
</reference>
<protein>
    <submittedName>
        <fullName evidence="2">Uncharacterized protein</fullName>
    </submittedName>
</protein>
<dbReference type="AlphaFoldDB" id="A0A9W8LQC2"/>
<feature type="region of interest" description="Disordered" evidence="1">
    <location>
        <begin position="102"/>
        <end position="134"/>
    </location>
</feature>
<feature type="region of interest" description="Disordered" evidence="1">
    <location>
        <begin position="1"/>
        <end position="22"/>
    </location>
</feature>
<feature type="region of interest" description="Disordered" evidence="1">
    <location>
        <begin position="37"/>
        <end position="59"/>
    </location>
</feature>
<gene>
    <name evidence="2" type="ORF">H4R20_006960</name>
</gene>
<evidence type="ECO:0000256" key="1">
    <source>
        <dbReference type="SAM" id="MobiDB-lite"/>
    </source>
</evidence>
<evidence type="ECO:0000313" key="3">
    <source>
        <dbReference type="Proteomes" id="UP001140094"/>
    </source>
</evidence>
<keyword evidence="3" id="KW-1185">Reference proteome</keyword>
<organism evidence="2 3">
    <name type="scientific">Coemansia guatemalensis</name>
    <dbReference type="NCBI Taxonomy" id="2761395"/>
    <lineage>
        <taxon>Eukaryota</taxon>
        <taxon>Fungi</taxon>
        <taxon>Fungi incertae sedis</taxon>
        <taxon>Zoopagomycota</taxon>
        <taxon>Kickxellomycotina</taxon>
        <taxon>Kickxellomycetes</taxon>
        <taxon>Kickxellales</taxon>
        <taxon>Kickxellaceae</taxon>
        <taxon>Coemansia</taxon>
    </lineage>
</organism>
<evidence type="ECO:0000313" key="2">
    <source>
        <dbReference type="EMBL" id="KAJ2790766.1"/>
    </source>
</evidence>
<dbReference type="OrthoDB" id="10577121at2759"/>
<sequence>MIARAPIRADPRQLSATSAEKPTTILDTERLDCGTGVIKPFHSPKSPAQRALRASPTPCAAHRDITNRYNRVRRRSPLCHDVLEFMLEGASTSSQESLLIGGATADDGKIGGNQEGSATDSRQTKQSPIAGAYAPRSNNALRSLSVAAAVAADANQNLSGRSRSADTARFAQTAACSANTSSSTCTERLVDSHTAIQGSGLVTK</sequence>
<feature type="non-terminal residue" evidence="2">
    <location>
        <position position="204"/>
    </location>
</feature>